<comment type="caution">
    <text evidence="3">The sequence shown here is derived from an EMBL/GenBank/DDBJ whole genome shotgun (WGS) entry which is preliminary data.</text>
</comment>
<feature type="chain" id="PRO_5037687023" evidence="1">
    <location>
        <begin position="21"/>
        <end position="310"/>
    </location>
</feature>
<keyword evidence="1" id="KW-0732">Signal</keyword>
<feature type="domain" description="3-keto-alpha-glucoside-1,2-lyase/3-keto-2-hydroxy-glucal hydratase" evidence="2">
    <location>
        <begin position="140"/>
        <end position="306"/>
    </location>
</feature>
<evidence type="ECO:0000256" key="1">
    <source>
        <dbReference type="SAM" id="SignalP"/>
    </source>
</evidence>
<evidence type="ECO:0000313" key="3">
    <source>
        <dbReference type="EMBL" id="GGD66481.1"/>
    </source>
</evidence>
<organism evidence="3 4">
    <name type="scientific">Emticicia aquatilis</name>
    <dbReference type="NCBI Taxonomy" id="1537369"/>
    <lineage>
        <taxon>Bacteria</taxon>
        <taxon>Pseudomonadati</taxon>
        <taxon>Bacteroidota</taxon>
        <taxon>Cytophagia</taxon>
        <taxon>Cytophagales</taxon>
        <taxon>Leadbetterellaceae</taxon>
        <taxon>Emticicia</taxon>
    </lineage>
</organism>
<dbReference type="RefSeq" id="WP_188767477.1">
    <property type="nucleotide sequence ID" value="NZ_BMKK01000006.1"/>
</dbReference>
<sequence>MKQNFVKFLGAILISNSLMAQLAPIKSIEGRWDITITKGDKKVPSWLEVNHSGVKYLNGHFVGDGGSARPISRINFADDKMSFSIPPQWDRAEKDLSVEAVLKDDKLTGTMNTPSGESLSWVGVRAPKLNSTVTPVWGTPIKLFNGKNLDGWQVVSGENQWIVENGILKSPKSGANLRTVKTFKDFKLHVEFKYPEESNSGVYLRGRYEVQVTDSKGREPLKDQLGAVYGFIAPLEMPAKAAGEWQSFDITLVGRVVTVVLNGKTIIYKNEIPGITGGALDSNEGEPGPIFFQGDHGPIEYRNIVITPAK</sequence>
<dbReference type="AlphaFoldDB" id="A0A917DT69"/>
<reference evidence="3" key="1">
    <citation type="journal article" date="2014" name="Int. J. Syst. Evol. Microbiol.">
        <title>Complete genome sequence of Corynebacterium casei LMG S-19264T (=DSM 44701T), isolated from a smear-ripened cheese.</title>
        <authorList>
            <consortium name="US DOE Joint Genome Institute (JGI-PGF)"/>
            <person name="Walter F."/>
            <person name="Albersmeier A."/>
            <person name="Kalinowski J."/>
            <person name="Ruckert C."/>
        </authorList>
    </citation>
    <scope>NUCLEOTIDE SEQUENCE</scope>
    <source>
        <strain evidence="3">CGMCC 1.15958</strain>
    </source>
</reference>
<keyword evidence="3" id="KW-0378">Hydrolase</keyword>
<gene>
    <name evidence="3" type="ORF">GCM10011514_33100</name>
</gene>
<keyword evidence="4" id="KW-1185">Reference proteome</keyword>
<protein>
    <submittedName>
        <fullName evidence="3">Large multifunctional protein- glycosyl hydrolase</fullName>
    </submittedName>
</protein>
<evidence type="ECO:0000259" key="2">
    <source>
        <dbReference type="Pfam" id="PF06439"/>
    </source>
</evidence>
<accession>A0A917DT69</accession>
<dbReference type="GO" id="GO:0016787">
    <property type="term" value="F:hydrolase activity"/>
    <property type="evidence" value="ECO:0007669"/>
    <property type="project" value="UniProtKB-KW"/>
</dbReference>
<evidence type="ECO:0000313" key="4">
    <source>
        <dbReference type="Proteomes" id="UP000609064"/>
    </source>
</evidence>
<dbReference type="Gene3D" id="2.60.120.560">
    <property type="entry name" value="Exo-inulinase, domain 1"/>
    <property type="match status" value="1"/>
</dbReference>
<dbReference type="Proteomes" id="UP000609064">
    <property type="component" value="Unassembled WGS sequence"/>
</dbReference>
<dbReference type="InterPro" id="IPR010496">
    <property type="entry name" value="AL/BT2_dom"/>
</dbReference>
<dbReference type="EMBL" id="BMKK01000006">
    <property type="protein sequence ID" value="GGD66481.1"/>
    <property type="molecule type" value="Genomic_DNA"/>
</dbReference>
<proteinExistence type="predicted"/>
<name>A0A917DT69_9BACT</name>
<dbReference type="Pfam" id="PF06439">
    <property type="entry name" value="3keto-disac_hyd"/>
    <property type="match status" value="1"/>
</dbReference>
<reference evidence="3" key="2">
    <citation type="submission" date="2020-09" db="EMBL/GenBank/DDBJ databases">
        <authorList>
            <person name="Sun Q."/>
            <person name="Zhou Y."/>
        </authorList>
    </citation>
    <scope>NUCLEOTIDE SEQUENCE</scope>
    <source>
        <strain evidence="3">CGMCC 1.15958</strain>
    </source>
</reference>
<feature type="signal peptide" evidence="1">
    <location>
        <begin position="1"/>
        <end position="20"/>
    </location>
</feature>